<evidence type="ECO:0000313" key="3">
    <source>
        <dbReference type="Proteomes" id="UP001175228"/>
    </source>
</evidence>
<name>A0AA39QMN5_9AGAR</name>
<feature type="compositionally biased region" description="Basic and acidic residues" evidence="1">
    <location>
        <begin position="274"/>
        <end position="286"/>
    </location>
</feature>
<organism evidence="2 3">
    <name type="scientific">Armillaria luteobubalina</name>
    <dbReference type="NCBI Taxonomy" id="153913"/>
    <lineage>
        <taxon>Eukaryota</taxon>
        <taxon>Fungi</taxon>
        <taxon>Dikarya</taxon>
        <taxon>Basidiomycota</taxon>
        <taxon>Agaricomycotina</taxon>
        <taxon>Agaricomycetes</taxon>
        <taxon>Agaricomycetidae</taxon>
        <taxon>Agaricales</taxon>
        <taxon>Marasmiineae</taxon>
        <taxon>Physalacriaceae</taxon>
        <taxon>Armillaria</taxon>
    </lineage>
</organism>
<protein>
    <recommendedName>
        <fullName evidence="4">F-box domain-containing protein</fullName>
    </recommendedName>
</protein>
<gene>
    <name evidence="2" type="ORF">EDD18DRAFT_1343963</name>
</gene>
<comment type="caution">
    <text evidence="2">The sequence shown here is derived from an EMBL/GenBank/DDBJ whole genome shotgun (WGS) entry which is preliminary data.</text>
</comment>
<evidence type="ECO:0008006" key="4">
    <source>
        <dbReference type="Google" id="ProtNLM"/>
    </source>
</evidence>
<dbReference type="EMBL" id="JAUEPU010000002">
    <property type="protein sequence ID" value="KAK0505141.1"/>
    <property type="molecule type" value="Genomic_DNA"/>
</dbReference>
<dbReference type="AlphaFoldDB" id="A0AA39QMN5"/>
<feature type="region of interest" description="Disordered" evidence="1">
    <location>
        <begin position="256"/>
        <end position="291"/>
    </location>
</feature>
<reference evidence="2" key="1">
    <citation type="submission" date="2023-06" db="EMBL/GenBank/DDBJ databases">
        <authorList>
            <consortium name="Lawrence Berkeley National Laboratory"/>
            <person name="Ahrendt S."/>
            <person name="Sahu N."/>
            <person name="Indic B."/>
            <person name="Wong-Bajracharya J."/>
            <person name="Merenyi Z."/>
            <person name="Ke H.-M."/>
            <person name="Monk M."/>
            <person name="Kocsube S."/>
            <person name="Drula E."/>
            <person name="Lipzen A."/>
            <person name="Balint B."/>
            <person name="Henrissat B."/>
            <person name="Andreopoulos B."/>
            <person name="Martin F.M."/>
            <person name="Harder C.B."/>
            <person name="Rigling D."/>
            <person name="Ford K.L."/>
            <person name="Foster G.D."/>
            <person name="Pangilinan J."/>
            <person name="Papanicolaou A."/>
            <person name="Barry K."/>
            <person name="LaButti K."/>
            <person name="Viragh M."/>
            <person name="Koriabine M."/>
            <person name="Yan M."/>
            <person name="Riley R."/>
            <person name="Champramary S."/>
            <person name="Plett K.L."/>
            <person name="Tsai I.J."/>
            <person name="Slot J."/>
            <person name="Sipos G."/>
            <person name="Plett J."/>
            <person name="Nagy L.G."/>
            <person name="Grigoriev I.V."/>
        </authorList>
    </citation>
    <scope>NUCLEOTIDE SEQUENCE</scope>
    <source>
        <strain evidence="2">HWK02</strain>
    </source>
</reference>
<keyword evidence="3" id="KW-1185">Reference proteome</keyword>
<accession>A0AA39QMN5</accession>
<evidence type="ECO:0000256" key="1">
    <source>
        <dbReference type="SAM" id="MobiDB-lite"/>
    </source>
</evidence>
<proteinExistence type="predicted"/>
<evidence type="ECO:0000313" key="2">
    <source>
        <dbReference type="EMBL" id="KAK0505141.1"/>
    </source>
</evidence>
<sequence length="378" mass="42264">MNSAQLLPIGYSETTDRRAIRKIPSEAWQEIFKWTLVGQPPFDISQTQEGPWLLGRVCSWLRVLVVSRSPLWTNFKLDVPCQSLTRVTVPSAQSYGHLLRSVLDRSGGLPFTFSLTIEDTSTGIILIPILVEEIKRWKSACIMAHRSILELISEEYTESNEARGYPTETAQVLELIDLMAFDDTQGLWMWSGEVFRDVPRLRSVRLLGVFTKEIPWEQLTDLCIGKAIFSDVLNILSRCHRLRRLRLPRGFATEADLAHSENSPSEDSAVTGPEPKEAESVPEERGSTGGTCRSKIVLADLQELELFDTEILTHLHAPSSKVLTIKATLVFDPDAALDDFTTLSDFLTSCSTIRVLDVVISGFDANSLAEAFPLMPEV</sequence>
<dbReference type="Proteomes" id="UP001175228">
    <property type="component" value="Unassembled WGS sequence"/>
</dbReference>